<evidence type="ECO:0000256" key="6">
    <source>
        <dbReference type="SAM" id="Phobius"/>
    </source>
</evidence>
<evidence type="ECO:0000256" key="3">
    <source>
        <dbReference type="ARBA" id="ARBA00022989"/>
    </source>
</evidence>
<dbReference type="Proteomes" id="UP001309876">
    <property type="component" value="Unassembled WGS sequence"/>
</dbReference>
<evidence type="ECO:0000256" key="1">
    <source>
        <dbReference type="ARBA" id="ARBA00004141"/>
    </source>
</evidence>
<feature type="transmembrane region" description="Helical" evidence="6">
    <location>
        <begin position="119"/>
        <end position="139"/>
    </location>
</feature>
<proteinExistence type="predicted"/>
<dbReference type="GO" id="GO:0016020">
    <property type="term" value="C:membrane"/>
    <property type="evidence" value="ECO:0007669"/>
    <property type="project" value="UniProtKB-SubCell"/>
</dbReference>
<accession>A0AAN7YIJ4</accession>
<reference evidence="7 8" key="1">
    <citation type="submission" date="2023-08" db="EMBL/GenBank/DDBJ databases">
        <title>Black Yeasts Isolated from many extreme environments.</title>
        <authorList>
            <person name="Coleine C."/>
            <person name="Stajich J.E."/>
            <person name="Selbmann L."/>
        </authorList>
    </citation>
    <scope>NUCLEOTIDE SEQUENCE [LARGE SCALE GENOMIC DNA]</scope>
    <source>
        <strain evidence="7 8">CCFEE 5910</strain>
    </source>
</reference>
<sequence length="191" mass="21918">MASSFAPYQDAPEIERARSPPVKSPRTSLDYFRARSPPLRPSHVSRNISEIASQPLPAPDTFLNNEDYTQPHEQRERNLEAFQSSLPIRLDYEAMTAYLLLPPVGGVLLLILEHKSDYVRFHAFQSSLLFSVIFILHLMLSWSSVLSWMLFVADIVLIAFLAQHAYRDVDTLEHYEVPVFGRIANRFVDDE</sequence>
<evidence type="ECO:0000256" key="4">
    <source>
        <dbReference type="ARBA" id="ARBA00023136"/>
    </source>
</evidence>
<evidence type="ECO:0000313" key="8">
    <source>
        <dbReference type="Proteomes" id="UP001309876"/>
    </source>
</evidence>
<evidence type="ECO:0000313" key="7">
    <source>
        <dbReference type="EMBL" id="KAK5088801.1"/>
    </source>
</evidence>
<keyword evidence="3 6" id="KW-1133">Transmembrane helix</keyword>
<keyword evidence="2 6" id="KW-0812">Transmembrane</keyword>
<comment type="caution">
    <text evidence="7">The sequence shown here is derived from an EMBL/GenBank/DDBJ whole genome shotgun (WGS) entry which is preliminary data.</text>
</comment>
<dbReference type="EMBL" id="JAVRRJ010000002">
    <property type="protein sequence ID" value="KAK5088801.1"/>
    <property type="molecule type" value="Genomic_DNA"/>
</dbReference>
<evidence type="ECO:0000256" key="2">
    <source>
        <dbReference type="ARBA" id="ARBA00022692"/>
    </source>
</evidence>
<keyword evidence="8" id="KW-1185">Reference proteome</keyword>
<dbReference type="PANTHER" id="PTHR36460:SF1">
    <property type="entry name" value="UPF0132 DOMAIN PROTEIN (AFU_ORTHOLOGUE AFUA_3G10255)"/>
    <property type="match status" value="1"/>
</dbReference>
<keyword evidence="4 6" id="KW-0472">Membrane</keyword>
<dbReference type="AlphaFoldDB" id="A0AAN7YIJ4"/>
<evidence type="ECO:0000256" key="5">
    <source>
        <dbReference type="SAM" id="MobiDB-lite"/>
    </source>
</evidence>
<comment type="subcellular location">
    <subcellularLocation>
        <location evidence="1">Membrane</location>
        <topology evidence="1">Multi-pass membrane protein</topology>
    </subcellularLocation>
</comment>
<organism evidence="7 8">
    <name type="scientific">Lithohypha guttulata</name>
    <dbReference type="NCBI Taxonomy" id="1690604"/>
    <lineage>
        <taxon>Eukaryota</taxon>
        <taxon>Fungi</taxon>
        <taxon>Dikarya</taxon>
        <taxon>Ascomycota</taxon>
        <taxon>Pezizomycotina</taxon>
        <taxon>Eurotiomycetes</taxon>
        <taxon>Chaetothyriomycetidae</taxon>
        <taxon>Chaetothyriales</taxon>
        <taxon>Trichomeriaceae</taxon>
        <taxon>Lithohypha</taxon>
    </lineage>
</organism>
<name>A0AAN7YIJ4_9EURO</name>
<feature type="transmembrane region" description="Helical" evidence="6">
    <location>
        <begin position="95"/>
        <end position="112"/>
    </location>
</feature>
<feature type="region of interest" description="Disordered" evidence="5">
    <location>
        <begin position="1"/>
        <end position="29"/>
    </location>
</feature>
<gene>
    <name evidence="7" type="ORF">LTR05_003023</name>
</gene>
<feature type="transmembrane region" description="Helical" evidence="6">
    <location>
        <begin position="145"/>
        <end position="162"/>
    </location>
</feature>
<dbReference type="PANTHER" id="PTHR36460">
    <property type="entry name" value="UPF0132 DOMAIN PROTEIN (AFU_ORTHOLOGUE AFUA_3G10255)"/>
    <property type="match status" value="1"/>
</dbReference>
<protein>
    <submittedName>
        <fullName evidence="7">Uncharacterized protein</fullName>
    </submittedName>
</protein>